<evidence type="ECO:0000313" key="2">
    <source>
        <dbReference type="Proteomes" id="UP000019265"/>
    </source>
</evidence>
<organism evidence="1 2">
    <name type="scientific">Spiroplasma sabaudiense Ar-1343</name>
    <dbReference type="NCBI Taxonomy" id="1276257"/>
    <lineage>
        <taxon>Bacteria</taxon>
        <taxon>Bacillati</taxon>
        <taxon>Mycoplasmatota</taxon>
        <taxon>Mollicutes</taxon>
        <taxon>Entomoplasmatales</taxon>
        <taxon>Spiroplasmataceae</taxon>
        <taxon>Spiroplasma</taxon>
    </lineage>
</organism>
<proteinExistence type="predicted"/>
<accession>W6A9X4</accession>
<name>W6A9X4_9MOLU</name>
<evidence type="ECO:0000313" key="1">
    <source>
        <dbReference type="EMBL" id="AHI53781.1"/>
    </source>
</evidence>
<dbReference type="RefSeq" id="WP_025250918.1">
    <property type="nucleotide sequence ID" value="NZ_CP006934.1"/>
</dbReference>
<dbReference type="AlphaFoldDB" id="W6A9X4"/>
<sequence>MKKLLTLIGSVMLVGRVPINTVSCIYTGPGPWEPDQAEGWRSKGLIFLESHLRDKEFDNIEDFALYININLEEYYQSEGLTRGEDIYFNVDIVNKKDDYEKISKVESGESQRF</sequence>
<gene>
    <name evidence="1" type="ORF">SSABA_v1c03720</name>
</gene>
<dbReference type="PATRIC" id="fig|1276257.3.peg.380"/>
<dbReference type="Proteomes" id="UP000019265">
    <property type="component" value="Chromosome"/>
</dbReference>
<dbReference type="EMBL" id="CP006934">
    <property type="protein sequence ID" value="AHI53781.1"/>
    <property type="molecule type" value="Genomic_DNA"/>
</dbReference>
<dbReference type="KEGG" id="ssab:SSABA_v1c03720"/>
<keyword evidence="2" id="KW-1185">Reference proteome</keyword>
<dbReference type="HOGENOM" id="CLU_2131974_0_0_14"/>
<reference evidence="1 2" key="1">
    <citation type="journal article" date="2014" name="Genome Biol. Evol.">
        <title>Molecular evolution of the substrate utilization strategies and putative virulence factors in mosquito-associated Spiroplasma species.</title>
        <authorList>
            <person name="Chang T.H."/>
            <person name="Lo W.S."/>
            <person name="Ku C."/>
            <person name="Chen L.L."/>
            <person name="Kuo C.H."/>
        </authorList>
    </citation>
    <scope>NUCLEOTIDE SEQUENCE [LARGE SCALE GENOMIC DNA]</scope>
    <source>
        <strain evidence="1">Ar-1343</strain>
    </source>
</reference>
<protein>
    <submittedName>
        <fullName evidence="1">Uncharacterized protein</fullName>
    </submittedName>
</protein>